<name>K9Z7C1_CYAAP</name>
<gene>
    <name evidence="2" type="ordered locus">Cyan10605_2557</name>
</gene>
<dbReference type="NCBIfam" id="NF047645">
    <property type="entry name" value="CopZ_Nterm_CC"/>
    <property type="match status" value="1"/>
</dbReference>
<dbReference type="KEGG" id="can:Cyan10605_2557"/>
<protein>
    <recommendedName>
        <fullName evidence="1">CopZ zinc binding domain-containing protein</fullName>
    </recommendedName>
</protein>
<accession>K9Z7C1</accession>
<dbReference type="CDD" id="cd10141">
    <property type="entry name" value="CopZ-like_Fer2_BFD-like"/>
    <property type="match status" value="1"/>
</dbReference>
<evidence type="ECO:0000313" key="3">
    <source>
        <dbReference type="Proteomes" id="UP000010480"/>
    </source>
</evidence>
<organism evidence="2 3">
    <name type="scientific">Cyanobacterium aponinum (strain PCC 10605)</name>
    <dbReference type="NCBI Taxonomy" id="755178"/>
    <lineage>
        <taxon>Bacteria</taxon>
        <taxon>Bacillati</taxon>
        <taxon>Cyanobacteriota</taxon>
        <taxon>Cyanophyceae</taxon>
        <taxon>Oscillatoriophycideae</taxon>
        <taxon>Chroococcales</taxon>
        <taxon>Geminocystaceae</taxon>
        <taxon>Cyanobacterium</taxon>
    </lineage>
</organism>
<dbReference type="InterPro" id="IPR041854">
    <property type="entry name" value="BFD-like_2Fe2S-bd_dom_sf"/>
</dbReference>
<reference evidence="3" key="1">
    <citation type="journal article" date="2013" name="Proc. Natl. Acad. Sci. U.S.A.">
        <title>Improving the coverage of the cyanobacterial phylum using diversity-driven genome sequencing.</title>
        <authorList>
            <person name="Shih P.M."/>
            <person name="Wu D."/>
            <person name="Latifi A."/>
            <person name="Axen S.D."/>
            <person name="Fewer D.P."/>
            <person name="Talla E."/>
            <person name="Calteau A."/>
            <person name="Cai F."/>
            <person name="Tandeau de Marsac N."/>
            <person name="Rippka R."/>
            <person name="Herdman M."/>
            <person name="Sivonen K."/>
            <person name="Coursin T."/>
            <person name="Laurent T."/>
            <person name="Goodwin L."/>
            <person name="Nolan M."/>
            <person name="Davenport K.W."/>
            <person name="Han C.S."/>
            <person name="Rubin E.M."/>
            <person name="Eisen J.A."/>
            <person name="Woyke T."/>
            <person name="Gugger M."/>
            <person name="Kerfeld C.A."/>
        </authorList>
    </citation>
    <scope>NUCLEOTIDE SEQUENCE [LARGE SCALE GENOMIC DNA]</scope>
    <source>
        <strain evidence="3">PCC 10605</strain>
    </source>
</reference>
<dbReference type="EMBL" id="CP003947">
    <property type="protein sequence ID" value="AFZ54637.1"/>
    <property type="molecule type" value="Genomic_DNA"/>
</dbReference>
<dbReference type="eggNOG" id="COG2608">
    <property type="taxonomic scope" value="Bacteria"/>
</dbReference>
<evidence type="ECO:0000313" key="2">
    <source>
        <dbReference type="EMBL" id="AFZ54637.1"/>
    </source>
</evidence>
<dbReference type="RefSeq" id="WP_015220360.1">
    <property type="nucleotide sequence ID" value="NC_019776.1"/>
</dbReference>
<dbReference type="HOGENOM" id="CLU_115326_0_0_3"/>
<keyword evidence="3" id="KW-1185">Reference proteome</keyword>
<dbReference type="InterPro" id="IPR040890">
    <property type="entry name" value="Znf_CopZ"/>
</dbReference>
<proteinExistence type="predicted"/>
<dbReference type="Proteomes" id="UP000010480">
    <property type="component" value="Chromosome"/>
</dbReference>
<dbReference type="Gene3D" id="2.20.25.270">
    <property type="match status" value="1"/>
</dbReference>
<dbReference type="Pfam" id="PF18423">
    <property type="entry name" value="zf_CopZ"/>
    <property type="match status" value="1"/>
</dbReference>
<evidence type="ECO:0000259" key="1">
    <source>
        <dbReference type="Pfam" id="PF18423"/>
    </source>
</evidence>
<dbReference type="AlphaFoldDB" id="K9Z7C1"/>
<feature type="domain" description="CopZ zinc binding" evidence="1">
    <location>
        <begin position="2"/>
        <end position="63"/>
    </location>
</feature>
<dbReference type="STRING" id="755178.Cyan10605_2557"/>
<dbReference type="Gene3D" id="1.10.10.1100">
    <property type="entry name" value="BFD-like [2Fe-2S]-binding domain"/>
    <property type="match status" value="1"/>
</dbReference>
<sequence length="154" mass="17809">MSNCFVCQQKGKPVKIVTLQNLLKTEVLAKLNTTLNYFFCGEENCPIVYFNQQGQIFIIEELKVPVYQKDKSKNIPVCYCFNWTRESIYQKIKETQQNDVENSIKAKMKAQLCACEIKNPQGSCCLTNVHQTIDNYSSEFELLNDDEMIVLTQN</sequence>